<dbReference type="InterPro" id="IPR036188">
    <property type="entry name" value="FAD/NAD-bd_sf"/>
</dbReference>
<evidence type="ECO:0000256" key="1">
    <source>
        <dbReference type="ARBA" id="ARBA00007532"/>
    </source>
</evidence>
<dbReference type="PANTHER" id="PTHR43014">
    <property type="entry name" value="MERCURIC REDUCTASE"/>
    <property type="match status" value="1"/>
</dbReference>
<keyword evidence="2" id="KW-0285">Flavoprotein</keyword>
<dbReference type="GO" id="GO:0050660">
    <property type="term" value="F:flavin adenine dinucleotide binding"/>
    <property type="evidence" value="ECO:0007669"/>
    <property type="project" value="TreeGrafter"/>
</dbReference>
<feature type="active site" description="Proton acceptor" evidence="4">
    <location>
        <position position="455"/>
    </location>
</feature>
<dbReference type="InterPro" id="IPR004099">
    <property type="entry name" value="Pyr_nucl-diS_OxRdtase_dimer"/>
</dbReference>
<dbReference type="FunFam" id="3.30.390.30:FF:000012">
    <property type="entry name" value="Putative dihydrolipoamide dehydrogenase"/>
    <property type="match status" value="1"/>
</dbReference>
<dbReference type="Proteomes" id="UP000093173">
    <property type="component" value="Unassembled WGS sequence"/>
</dbReference>
<evidence type="ECO:0000259" key="8">
    <source>
        <dbReference type="Pfam" id="PF07992"/>
    </source>
</evidence>
<name>A0A1B9R279_9VIBR</name>
<protein>
    <submittedName>
        <fullName evidence="9">Dihydrolipoyl dehydrogenase</fullName>
    </submittedName>
</protein>
<organism evidence="9 10">
    <name type="scientific">Vibrio genomosp. F10</name>
    <dbReference type="NCBI Taxonomy" id="723171"/>
    <lineage>
        <taxon>Bacteria</taxon>
        <taxon>Pseudomonadati</taxon>
        <taxon>Pseudomonadota</taxon>
        <taxon>Gammaproteobacteria</taxon>
        <taxon>Vibrionales</taxon>
        <taxon>Vibrionaceae</taxon>
        <taxon>Vibrio</taxon>
    </lineage>
</organism>
<dbReference type="FunFam" id="1.10.287.990:FF:000004">
    <property type="entry name" value="Dihydrolipoamide dehydrogenase"/>
    <property type="match status" value="1"/>
</dbReference>
<evidence type="ECO:0000259" key="7">
    <source>
        <dbReference type="Pfam" id="PF02852"/>
    </source>
</evidence>
<feature type="binding site" evidence="5">
    <location>
        <begin position="142"/>
        <end position="144"/>
    </location>
    <ligand>
        <name>FAD</name>
        <dbReference type="ChEBI" id="CHEBI:57692"/>
    </ligand>
</feature>
<dbReference type="InterPro" id="IPR001100">
    <property type="entry name" value="Pyr_nuc-diS_OxRdtase"/>
</dbReference>
<proteinExistence type="inferred from homology"/>
<comment type="cofactor">
    <cofactor evidence="5">
        <name>FAD</name>
        <dbReference type="ChEBI" id="CHEBI:57692"/>
    </cofactor>
    <text evidence="5">Binds 1 FAD per subunit.</text>
</comment>
<feature type="domain" description="FAD/NAD(P)-binding" evidence="8">
    <location>
        <begin position="7"/>
        <end position="333"/>
    </location>
</feature>
<keyword evidence="5" id="KW-0547">Nucleotide-binding</keyword>
<keyword evidence="3 5" id="KW-0274">FAD</keyword>
<comment type="caution">
    <text evidence="9">The sequence shown here is derived from an EMBL/GenBank/DDBJ whole genome shotgun (WGS) entry which is preliminary data.</text>
</comment>
<feature type="binding site" evidence="5">
    <location>
        <position position="276"/>
    </location>
    <ligand>
        <name>NAD(+)</name>
        <dbReference type="ChEBI" id="CHEBI:57540"/>
    </ligand>
</feature>
<dbReference type="PIRSF" id="PIRSF000350">
    <property type="entry name" value="Mercury_reductase_MerA"/>
    <property type="match status" value="1"/>
</dbReference>
<dbReference type="Gene3D" id="3.50.50.60">
    <property type="entry name" value="FAD/NAD(P)-binding domain"/>
    <property type="match status" value="2"/>
</dbReference>
<evidence type="ECO:0000256" key="2">
    <source>
        <dbReference type="ARBA" id="ARBA00022630"/>
    </source>
</evidence>
<dbReference type="RefSeq" id="WP_026029618.1">
    <property type="nucleotide sequence ID" value="NZ_JBNGCH010000285.1"/>
</dbReference>
<dbReference type="PRINTS" id="PR00368">
    <property type="entry name" value="FADPNR"/>
</dbReference>
<dbReference type="SUPFAM" id="SSF51905">
    <property type="entry name" value="FAD/NAD(P)-binding domain"/>
    <property type="match status" value="1"/>
</dbReference>
<accession>A0A1B9R279</accession>
<evidence type="ECO:0000256" key="4">
    <source>
        <dbReference type="PIRSR" id="PIRSR000350-2"/>
    </source>
</evidence>
<dbReference type="SUPFAM" id="SSF55424">
    <property type="entry name" value="FAD/NAD-linked reductases, dimerisation (C-terminal) domain"/>
    <property type="match status" value="1"/>
</dbReference>
<dbReference type="Pfam" id="PF07992">
    <property type="entry name" value="Pyr_redox_2"/>
    <property type="match status" value="1"/>
</dbReference>
<dbReference type="NCBIfam" id="NF004939">
    <property type="entry name" value="PRK06292.1-1"/>
    <property type="match status" value="1"/>
</dbReference>
<dbReference type="Gene3D" id="1.10.287.990">
    <property type="entry name" value="Fe,Mn superoxide dismutase (SOD) domain"/>
    <property type="match status" value="1"/>
</dbReference>
<dbReference type="AlphaFoldDB" id="A0A1B9R279"/>
<keyword evidence="10" id="KW-1185">Reference proteome</keyword>
<reference evidence="10" key="1">
    <citation type="submission" date="2016-06" db="EMBL/GenBank/DDBJ databases">
        <authorList>
            <person name="Hehemann J.-H."/>
            <person name="Arevalo P."/>
            <person name="Datta M.S."/>
            <person name="Polz M.F."/>
        </authorList>
    </citation>
    <scope>NUCLEOTIDE SEQUENCE [LARGE SCALE GENOMIC DNA]</scope>
    <source>
        <strain evidence="10">9CSC122</strain>
    </source>
</reference>
<comment type="similarity">
    <text evidence="1">Belongs to the class-I pyridine nucleotide-disulfide oxidoreductase family.</text>
</comment>
<dbReference type="InterPro" id="IPR016156">
    <property type="entry name" value="FAD/NAD-linked_Rdtase_dimer_sf"/>
</dbReference>
<feature type="binding site" evidence="5">
    <location>
        <position position="52"/>
    </location>
    <ligand>
        <name>FAD</name>
        <dbReference type="ChEBI" id="CHEBI:57692"/>
    </ligand>
</feature>
<dbReference type="GO" id="GO:0003955">
    <property type="term" value="F:NAD(P)H dehydrogenase (quinone) activity"/>
    <property type="evidence" value="ECO:0007669"/>
    <property type="project" value="TreeGrafter"/>
</dbReference>
<feature type="domain" description="Pyridine nucleotide-disulphide oxidoreductase dimerisation" evidence="7">
    <location>
        <begin position="356"/>
        <end position="465"/>
    </location>
</feature>
<feature type="binding site" evidence="5">
    <location>
        <begin position="179"/>
        <end position="186"/>
    </location>
    <ligand>
        <name>NAD(+)</name>
        <dbReference type="ChEBI" id="CHEBI:57540"/>
    </ligand>
</feature>
<dbReference type="InterPro" id="IPR023753">
    <property type="entry name" value="FAD/NAD-binding_dom"/>
</dbReference>
<evidence type="ECO:0000313" key="9">
    <source>
        <dbReference type="EMBL" id="OCH78265.1"/>
    </source>
</evidence>
<evidence type="ECO:0000256" key="6">
    <source>
        <dbReference type="PIRSR" id="PIRSR000350-4"/>
    </source>
</evidence>
<sequence length="490" mass="53392">MKQVNVDVAVIGGGTAGLGAYRAAKANTSSVVMIEGGPFGTTCARVGCMPSKLLIAAAESVHQIEKAPGFGVYPQGETVINGREVMDRVKRERDRFVGFVLEGVDEIPAEDKILGYAKFLDNNTLIVDDHTTITAKRIVIATGSRPAYPAVWNELGDRLVINDDVFDWDDLPESVAVFGPGVIGLELGQSLHRLGVKVKVFGVGGQVGPITDPEVMAYANKAFQEEFYLDADVKVETMRRVLDDQGNETDKVEIMFINHDGELETFIVDYVLAATGRRPNVDKLALETTTLELDERGVPTADYYTLQTSVESIFIAGDASNQIPLLHEAADQARIAGDNAGRFPDIRAGLRRSVISAVFSDPQIAMVGETFKQLEQRLGNCGCFATGEVSFENQGRSRVMLRNKGILHVYGEQGTGRFLGAEMMGPNAEHLAHLLAWAHQNKMTVSEMLDMPFYHPVIEEGVRTALRDLNAKLHLGPEMVKHCLDCGPGC</sequence>
<evidence type="ECO:0000256" key="5">
    <source>
        <dbReference type="PIRSR" id="PIRSR000350-3"/>
    </source>
</evidence>
<dbReference type="InterPro" id="IPR036324">
    <property type="entry name" value="Mn/Fe_SOD_N_sf"/>
</dbReference>
<keyword evidence="5" id="KW-0520">NAD</keyword>
<dbReference type="EMBL" id="MAJZ01000285">
    <property type="protein sequence ID" value="OCH78265.1"/>
    <property type="molecule type" value="Genomic_DNA"/>
</dbReference>
<dbReference type="PRINTS" id="PR00411">
    <property type="entry name" value="PNDRDTASEI"/>
</dbReference>
<dbReference type="Pfam" id="PF02852">
    <property type="entry name" value="Pyr_redox_dim"/>
    <property type="match status" value="1"/>
</dbReference>
<gene>
    <name evidence="9" type="ORF">A6E14_05375</name>
</gene>
<evidence type="ECO:0000256" key="3">
    <source>
        <dbReference type="ARBA" id="ARBA00022827"/>
    </source>
</evidence>
<evidence type="ECO:0000313" key="10">
    <source>
        <dbReference type="Proteomes" id="UP000093173"/>
    </source>
</evidence>
<dbReference type="PANTHER" id="PTHR43014:SF4">
    <property type="entry name" value="PYRIDINE NUCLEOTIDE-DISULFIDE OXIDOREDUCTASE RCLA-RELATED"/>
    <property type="match status" value="1"/>
</dbReference>
<feature type="binding site" evidence="5">
    <location>
        <position position="318"/>
    </location>
    <ligand>
        <name>FAD</name>
        <dbReference type="ChEBI" id="CHEBI:57692"/>
    </ligand>
</feature>
<dbReference type="Gene3D" id="3.30.390.30">
    <property type="match status" value="1"/>
</dbReference>
<feature type="disulfide bond" description="Redox-active" evidence="6">
    <location>
        <begin position="43"/>
        <end position="48"/>
    </location>
</feature>